<accession>A0A5S9C1D9</accession>
<dbReference type="Proteomes" id="UP000424080">
    <property type="component" value="Segment"/>
</dbReference>
<proteinExistence type="predicted"/>
<reference evidence="1 2" key="1">
    <citation type="journal article" date="2019" name="Arch. Virol.">
        <title>A novel jumbo Tenacibaculum maritimum lytic phage with head-fiber-like appendages.</title>
        <authorList>
            <person name="Kawato Y."/>
            <person name="Istiqomah I."/>
            <person name="Gaafar A.Y."/>
            <person name="Hanaoka M."/>
            <person name="Ishimaru K."/>
            <person name="Yasuike M."/>
            <person name="Nishiki I."/>
            <person name="Nakamura Y."/>
            <person name="Fujiwara A."/>
            <person name="Nakai T."/>
        </authorList>
    </citation>
    <scope>NUCLEOTIDE SEQUENCE [LARGE SCALE GENOMIC DNA]</scope>
    <source>
        <strain evidence="1 2">PTm5</strain>
    </source>
</reference>
<protein>
    <submittedName>
        <fullName evidence="1">Uncharacterized protein</fullName>
    </submittedName>
</protein>
<organism evidence="1 2">
    <name type="scientific">Tenacibaculum phage PTm5</name>
    <dbReference type="NCBI Taxonomy" id="2547426"/>
    <lineage>
        <taxon>Viruses</taxon>
        <taxon>Duplodnaviria</taxon>
        <taxon>Heunggongvirae</taxon>
        <taxon>Uroviricota</taxon>
        <taxon>Caudoviricetes</taxon>
        <taxon>Shirahamavirus</taxon>
        <taxon>Shirahamavirus PTm1</taxon>
    </lineage>
</organism>
<name>A0A5S9C1D9_9CAUD</name>
<sequence>MKNKLELELVSKCWELNLDKILHGDHYNIGDFTVHTDVKNENRNDAKTKIMKDIHWLCGLNLNDNDETEVTYLNIPIKRCKVGDKFLFEGEPKSKYQIEEILKERKRIDELKKFAEDNKGKFCYIQKYDYYKPNRSGYTQYRTKAGVYEVADAVDSAIKCRDLSLVLIDIDEHNKNILEEIEDLKTRLL</sequence>
<dbReference type="EMBL" id="AP019525">
    <property type="protein sequence ID" value="BBI90833.1"/>
    <property type="molecule type" value="Genomic_DNA"/>
</dbReference>
<evidence type="ECO:0000313" key="2">
    <source>
        <dbReference type="Proteomes" id="UP000424080"/>
    </source>
</evidence>
<evidence type="ECO:0000313" key="1">
    <source>
        <dbReference type="EMBL" id="BBI90833.1"/>
    </source>
</evidence>